<proteinExistence type="predicted"/>
<dbReference type="eggNOG" id="ENOG502ZWIJ">
    <property type="taxonomic scope" value="Bacteria"/>
</dbReference>
<accession>W0VE27</accession>
<protein>
    <submittedName>
        <fullName evidence="1">Uncharacterized protein</fullName>
    </submittedName>
</protein>
<reference evidence="1 2" key="1">
    <citation type="journal article" date="2015" name="Genome Announc.">
        <title>Genome Sequence of Mushroom Soft-Rot Pathogen Janthinobacterium agaricidamnosum.</title>
        <authorList>
            <person name="Graupner K."/>
            <person name="Lackner G."/>
            <person name="Hertweck C."/>
        </authorList>
    </citation>
    <scope>NUCLEOTIDE SEQUENCE [LARGE SCALE GENOMIC DNA]</scope>
    <source>
        <strain evidence="2">NBRC 102515 / DSM 9628</strain>
    </source>
</reference>
<organism evidence="1 2">
    <name type="scientific">Janthinobacterium agaricidamnosum NBRC 102515 = DSM 9628</name>
    <dbReference type="NCBI Taxonomy" id="1349767"/>
    <lineage>
        <taxon>Bacteria</taxon>
        <taxon>Pseudomonadati</taxon>
        <taxon>Pseudomonadota</taxon>
        <taxon>Betaproteobacteria</taxon>
        <taxon>Burkholderiales</taxon>
        <taxon>Oxalobacteraceae</taxon>
        <taxon>Janthinobacterium</taxon>
    </lineage>
</organism>
<dbReference type="HOGENOM" id="CLU_1641482_0_0_4"/>
<sequence length="161" mass="18180">MAFQDGLNNVAGNYLQNMMAEEEAMMQQYGAPPPYNSNEKKAVLHIRKGYCGVVSDALLAHMNANHLNSGGYAKMDRNANNETHFFLVSADRKTIIEPTYKQMFFSRGQLAQNADHCINSVRNFPTVFAGTPQEFSQVVDAMCQQLGISQEKKNVLRQHWF</sequence>
<dbReference type="PATRIC" id="fig|1349767.4.peg.1574"/>
<dbReference type="EMBL" id="HG322949">
    <property type="protein sequence ID" value="CDG85557.1"/>
    <property type="molecule type" value="Genomic_DNA"/>
</dbReference>
<evidence type="ECO:0000313" key="2">
    <source>
        <dbReference type="Proteomes" id="UP000027604"/>
    </source>
</evidence>
<evidence type="ECO:0000313" key="1">
    <source>
        <dbReference type="EMBL" id="CDG85557.1"/>
    </source>
</evidence>
<dbReference type="KEGG" id="jag:GJA_4954"/>
<keyword evidence="2" id="KW-1185">Reference proteome</keyword>
<dbReference type="Proteomes" id="UP000027604">
    <property type="component" value="Chromosome I"/>
</dbReference>
<gene>
    <name evidence="1" type="ORF">GJA_4954</name>
</gene>
<name>W0VE27_9BURK</name>
<dbReference type="AlphaFoldDB" id="W0VE27"/>